<gene>
    <name evidence="2" type="ORF">UFOVP1388_7</name>
    <name evidence="3" type="ORF">UFOVP1565_12</name>
    <name evidence="1" type="ORF">UFOVP311_28</name>
</gene>
<name>A0A6J5S5N1_9CAUD</name>
<dbReference type="EMBL" id="LR798408">
    <property type="protein sequence ID" value="CAB5229739.1"/>
    <property type="molecule type" value="Genomic_DNA"/>
</dbReference>
<accession>A0A6J5S5N1</accession>
<evidence type="ECO:0000313" key="3">
    <source>
        <dbReference type="EMBL" id="CAB5229739.1"/>
    </source>
</evidence>
<evidence type="ECO:0000313" key="1">
    <source>
        <dbReference type="EMBL" id="CAB4136545.1"/>
    </source>
</evidence>
<evidence type="ECO:0000313" key="2">
    <source>
        <dbReference type="EMBL" id="CAB4203805.1"/>
    </source>
</evidence>
<organism evidence="2">
    <name type="scientific">uncultured Caudovirales phage</name>
    <dbReference type="NCBI Taxonomy" id="2100421"/>
    <lineage>
        <taxon>Viruses</taxon>
        <taxon>Duplodnaviria</taxon>
        <taxon>Heunggongvirae</taxon>
        <taxon>Uroviricota</taxon>
        <taxon>Caudoviricetes</taxon>
        <taxon>Peduoviridae</taxon>
        <taxon>Maltschvirus</taxon>
        <taxon>Maltschvirus maltsch</taxon>
    </lineage>
</organism>
<dbReference type="EMBL" id="LR797344">
    <property type="protein sequence ID" value="CAB4203805.1"/>
    <property type="molecule type" value="Genomic_DNA"/>
</dbReference>
<protein>
    <submittedName>
        <fullName evidence="2">Uncharacterized protein</fullName>
    </submittedName>
</protein>
<proteinExistence type="predicted"/>
<dbReference type="EMBL" id="LR796321">
    <property type="protein sequence ID" value="CAB4136545.1"/>
    <property type="molecule type" value="Genomic_DNA"/>
</dbReference>
<reference evidence="2" key="1">
    <citation type="submission" date="2020-05" db="EMBL/GenBank/DDBJ databases">
        <authorList>
            <person name="Chiriac C."/>
            <person name="Salcher M."/>
            <person name="Ghai R."/>
            <person name="Kavagutti S V."/>
        </authorList>
    </citation>
    <scope>NUCLEOTIDE SEQUENCE</scope>
</reference>
<sequence>MNNISFIVVSGLGGFLVVGVKTKYTKVKLFISNGLYVLSGLVVLNI</sequence>